<dbReference type="PROSITE" id="PS50222">
    <property type="entry name" value="EF_HAND_2"/>
    <property type="match status" value="1"/>
</dbReference>
<organism evidence="5 6">
    <name type="scientific">Dictyocaulus viviparus</name>
    <name type="common">Bovine lungworm</name>
    <dbReference type="NCBI Taxonomy" id="29172"/>
    <lineage>
        <taxon>Eukaryota</taxon>
        <taxon>Metazoa</taxon>
        <taxon>Ecdysozoa</taxon>
        <taxon>Nematoda</taxon>
        <taxon>Chromadorea</taxon>
        <taxon>Rhabditida</taxon>
        <taxon>Rhabditina</taxon>
        <taxon>Rhabditomorpha</taxon>
        <taxon>Strongyloidea</taxon>
        <taxon>Metastrongylidae</taxon>
        <taxon>Dictyocaulus</taxon>
    </lineage>
</organism>
<evidence type="ECO:0000313" key="5">
    <source>
        <dbReference type="EMBL" id="KJH41691.1"/>
    </source>
</evidence>
<dbReference type="AlphaFoldDB" id="A0A0D8XH90"/>
<dbReference type="InterPro" id="IPR018247">
    <property type="entry name" value="EF_Hand_1_Ca_BS"/>
</dbReference>
<protein>
    <recommendedName>
        <fullName evidence="4">EF-hand domain-containing protein</fullName>
    </recommendedName>
</protein>
<sequence length="249" mass="29053">MFMYRNFKQKCANGRMTRDEWRSIFRTAFPYAVNFRFADRLYYAISTTRGHSNITFEKCANGRMTRDEWRSIFRTAFPYAVNFRFADRLYYAISTTRGHSNITFEDLVISLWELTEGAVLSDQQQQSDVSFITAFVFSMLEPDPKGRVDEVRFYDYVQSIFDLCSCTREDSTIAFGSSTANLNKRMTGNETYQISPNVREFASKRFRMLDTDRDGFITINDIERELSSKRGIALMSNHDIEKGSNKKTS</sequence>
<dbReference type="OrthoDB" id="5815468at2759"/>
<dbReference type="STRING" id="29172.A0A0D8XH90"/>
<feature type="domain" description="EF-hand" evidence="4">
    <location>
        <begin position="197"/>
        <end position="232"/>
    </location>
</feature>
<evidence type="ECO:0000256" key="2">
    <source>
        <dbReference type="ARBA" id="ARBA00022737"/>
    </source>
</evidence>
<name>A0A0D8XH90_DICVI</name>
<keyword evidence="6" id="KW-1185">Reference proteome</keyword>
<reference evidence="6" key="2">
    <citation type="journal article" date="2016" name="Sci. Rep.">
        <title>Dictyocaulus viviparus genome, variome and transcriptome elucidate lungworm biology and support future intervention.</title>
        <authorList>
            <person name="McNulty S.N."/>
            <person name="Strube C."/>
            <person name="Rosa B.A."/>
            <person name="Martin J.C."/>
            <person name="Tyagi R."/>
            <person name="Choi Y.J."/>
            <person name="Wang Q."/>
            <person name="Hallsworth Pepin K."/>
            <person name="Zhang X."/>
            <person name="Ozersky P."/>
            <person name="Wilson R.K."/>
            <person name="Sternberg P.W."/>
            <person name="Gasser R.B."/>
            <person name="Mitreva M."/>
        </authorList>
    </citation>
    <scope>NUCLEOTIDE SEQUENCE [LARGE SCALE GENOMIC DNA]</scope>
    <source>
        <strain evidence="6">HannoverDv2000</strain>
    </source>
</reference>
<evidence type="ECO:0000256" key="1">
    <source>
        <dbReference type="ARBA" id="ARBA00022723"/>
    </source>
</evidence>
<dbReference type="InterPro" id="IPR011992">
    <property type="entry name" value="EF-hand-dom_pair"/>
</dbReference>
<evidence type="ECO:0000259" key="4">
    <source>
        <dbReference type="PROSITE" id="PS50222"/>
    </source>
</evidence>
<keyword evidence="3" id="KW-0106">Calcium</keyword>
<dbReference type="PANTHER" id="PTHR23055">
    <property type="entry name" value="CALCIUM BINDING PROTEINS"/>
    <property type="match status" value="1"/>
</dbReference>
<dbReference type="InterPro" id="IPR002048">
    <property type="entry name" value="EF_hand_dom"/>
</dbReference>
<dbReference type="Gene3D" id="1.10.238.10">
    <property type="entry name" value="EF-hand"/>
    <property type="match status" value="2"/>
</dbReference>
<proteinExistence type="predicted"/>
<dbReference type="PANTHER" id="PTHR23055:SF111">
    <property type="entry name" value="EF-HAND DOMAIN-CONTAINING PROTEIN"/>
    <property type="match status" value="1"/>
</dbReference>
<dbReference type="PROSITE" id="PS00018">
    <property type="entry name" value="EF_HAND_1"/>
    <property type="match status" value="1"/>
</dbReference>
<evidence type="ECO:0000256" key="3">
    <source>
        <dbReference type="ARBA" id="ARBA00022837"/>
    </source>
</evidence>
<keyword evidence="2" id="KW-0677">Repeat</keyword>
<keyword evidence="1" id="KW-0479">Metal-binding</keyword>
<accession>A0A0D8XH90</accession>
<dbReference type="SUPFAM" id="SSF47473">
    <property type="entry name" value="EF-hand"/>
    <property type="match status" value="1"/>
</dbReference>
<dbReference type="GO" id="GO:0005509">
    <property type="term" value="F:calcium ion binding"/>
    <property type="evidence" value="ECO:0007669"/>
    <property type="project" value="InterPro"/>
</dbReference>
<gene>
    <name evidence="5" type="ORF">DICVIV_12328</name>
</gene>
<evidence type="ECO:0000313" key="6">
    <source>
        <dbReference type="Proteomes" id="UP000053766"/>
    </source>
</evidence>
<reference evidence="5 6" key="1">
    <citation type="submission" date="2013-11" db="EMBL/GenBank/DDBJ databases">
        <title>Draft genome of the bovine lungworm Dictyocaulus viviparus.</title>
        <authorList>
            <person name="Mitreva M."/>
        </authorList>
    </citation>
    <scope>NUCLEOTIDE SEQUENCE [LARGE SCALE GENOMIC DNA]</scope>
    <source>
        <strain evidence="5 6">HannoverDv2000</strain>
    </source>
</reference>
<dbReference type="EMBL" id="KN716777">
    <property type="protein sequence ID" value="KJH41691.1"/>
    <property type="molecule type" value="Genomic_DNA"/>
</dbReference>
<dbReference type="Proteomes" id="UP000053766">
    <property type="component" value="Unassembled WGS sequence"/>
</dbReference>
<dbReference type="InterPro" id="IPR028846">
    <property type="entry name" value="Recoverin"/>
</dbReference>